<reference evidence="1" key="1">
    <citation type="submission" date="2018-04" db="EMBL/GenBank/DDBJ databases">
        <title>Genomes of the Obligate Erwinia dacicola and Facultative Enterobacter sp. OLF Endosymbionts of the Olive Fruit fly, Bactrocera oleae.</title>
        <authorList>
            <person name="Estes A.M."/>
            <person name="Hearn D.J."/>
            <person name="Agarwal S."/>
            <person name="Pierson E.A."/>
            <person name="Dunning-Hotopp J.C."/>
        </authorList>
    </citation>
    <scope>NUCLEOTIDE SEQUENCE [LARGE SCALE GENOMIC DNA]</scope>
    <source>
        <strain evidence="1">Oroville</strain>
    </source>
</reference>
<gene>
    <name evidence="1" type="ORF">ACZ87_03585</name>
</gene>
<accession>A0A328TP67</accession>
<name>A0A328TP67_9GAMM</name>
<protein>
    <submittedName>
        <fullName evidence="1">Transposase</fullName>
    </submittedName>
</protein>
<dbReference type="AlphaFoldDB" id="A0A328TP67"/>
<keyword evidence="2" id="KW-1185">Reference proteome</keyword>
<organism evidence="1 2">
    <name type="scientific">Candidatus Erwinia dacicola</name>
    <dbReference type="NCBI Taxonomy" id="252393"/>
    <lineage>
        <taxon>Bacteria</taxon>
        <taxon>Pseudomonadati</taxon>
        <taxon>Pseudomonadota</taxon>
        <taxon>Gammaproteobacteria</taxon>
        <taxon>Enterobacterales</taxon>
        <taxon>Erwiniaceae</taxon>
        <taxon>Erwinia</taxon>
    </lineage>
</organism>
<evidence type="ECO:0000313" key="2">
    <source>
        <dbReference type="Proteomes" id="UP000244334"/>
    </source>
</evidence>
<dbReference type="EMBL" id="LJAM02000666">
    <property type="protein sequence ID" value="RAP69626.1"/>
    <property type="molecule type" value="Genomic_DNA"/>
</dbReference>
<sequence>MAALVATRFNSVIKAFYTRLVELASPQKWPSCMRKLLTILNAMLRKNEEWNESYHHIAP</sequence>
<proteinExistence type="predicted"/>
<dbReference type="Proteomes" id="UP000244334">
    <property type="component" value="Unassembled WGS sequence"/>
</dbReference>
<comment type="caution">
    <text evidence="1">The sequence shown here is derived from an EMBL/GenBank/DDBJ whole genome shotgun (WGS) entry which is preliminary data.</text>
</comment>
<evidence type="ECO:0000313" key="1">
    <source>
        <dbReference type="EMBL" id="RAP69626.1"/>
    </source>
</evidence>